<dbReference type="AlphaFoldDB" id="I3S007"/>
<sequence length="251" mass="27901">MENNNQQSFWQFSDQLRVQQTSNLANLSLNDSIWSNSSGNMNNNFMPTKSERRNFDIRVGGDINSKEPASDFNDGWKQMMNSTPNGSLYNYNPLIGGGGAGLNGGFNKGIYDSKPMYAIANNNNLNNINLKGNNKVGGEDEFLFSHPHKISRRTPTLTRSKGKATTTTTTMIATTRARMPRSLKPCQHQSLCLGMKQLEATSLFATMIPWQRTSKGNYLVFLQGTGIQFGPLLQGCPYFFTTIPLTNSMES</sequence>
<name>I3S007_LOTJA</name>
<evidence type="ECO:0000313" key="1">
    <source>
        <dbReference type="EMBL" id="AFK33599.1"/>
    </source>
</evidence>
<protein>
    <submittedName>
        <fullName evidence="1">Uncharacterized protein</fullName>
    </submittedName>
</protein>
<accession>I3S007</accession>
<proteinExistence type="evidence at transcript level"/>
<dbReference type="EMBL" id="BT133804">
    <property type="protein sequence ID" value="AFK33599.1"/>
    <property type="molecule type" value="mRNA"/>
</dbReference>
<reference evidence="1" key="1">
    <citation type="submission" date="2012-05" db="EMBL/GenBank/DDBJ databases">
        <authorList>
            <person name="Krishnakumar V."/>
            <person name="Cheung F."/>
            <person name="Xiao Y."/>
            <person name="Chan A."/>
            <person name="Moskal W.A."/>
            <person name="Town C.D."/>
        </authorList>
    </citation>
    <scope>NUCLEOTIDE SEQUENCE</scope>
</reference>
<organism evidence="1">
    <name type="scientific">Lotus japonicus</name>
    <name type="common">Lotus corniculatus var. japonicus</name>
    <dbReference type="NCBI Taxonomy" id="34305"/>
    <lineage>
        <taxon>Eukaryota</taxon>
        <taxon>Viridiplantae</taxon>
        <taxon>Streptophyta</taxon>
        <taxon>Embryophyta</taxon>
        <taxon>Tracheophyta</taxon>
        <taxon>Spermatophyta</taxon>
        <taxon>Magnoliopsida</taxon>
        <taxon>eudicotyledons</taxon>
        <taxon>Gunneridae</taxon>
        <taxon>Pentapetalae</taxon>
        <taxon>rosids</taxon>
        <taxon>fabids</taxon>
        <taxon>Fabales</taxon>
        <taxon>Fabaceae</taxon>
        <taxon>Papilionoideae</taxon>
        <taxon>50 kb inversion clade</taxon>
        <taxon>NPAAA clade</taxon>
        <taxon>Hologalegina</taxon>
        <taxon>robinioid clade</taxon>
        <taxon>Loteae</taxon>
        <taxon>Lotus</taxon>
    </lineage>
</organism>